<gene>
    <name evidence="1" type="ORF">F3B98_06245</name>
</gene>
<dbReference type="RefSeq" id="WP_004310938.1">
    <property type="nucleotide sequence ID" value="NZ_CAAKNR010000190.1"/>
</dbReference>
<evidence type="ECO:0000313" key="2">
    <source>
        <dbReference type="Proteomes" id="UP000435985"/>
    </source>
</evidence>
<evidence type="ECO:0000313" key="1">
    <source>
        <dbReference type="EMBL" id="KAA4665232.1"/>
    </source>
</evidence>
<name>A0A139L5Z6_BACOV</name>
<dbReference type="NCBIfam" id="TIGR01563">
    <property type="entry name" value="gp16_SPP1"/>
    <property type="match status" value="1"/>
</dbReference>
<dbReference type="Pfam" id="PF05521">
    <property type="entry name" value="Phage_HCP"/>
    <property type="match status" value="1"/>
</dbReference>
<sequence length="105" mass="12180">MQAGLLNEMIAFYRSESKRDNLGGTSESWVKVFDKRAYIRFKSGARKEANGEIYNTTVNTIMIRICKEINAKMRIEYDGQKYKILSINHDRKQQATVIEAEVINE</sequence>
<dbReference type="Proteomes" id="UP000435985">
    <property type="component" value="Unassembled WGS sequence"/>
</dbReference>
<dbReference type="InterPro" id="IPR038666">
    <property type="entry name" value="SSP1_head-tail_sf"/>
</dbReference>
<proteinExistence type="predicted"/>
<protein>
    <submittedName>
        <fullName evidence="1">Phage head closure protein</fullName>
    </submittedName>
</protein>
<organism evidence="1 2">
    <name type="scientific">Bacteroides ovatus</name>
    <dbReference type="NCBI Taxonomy" id="28116"/>
    <lineage>
        <taxon>Bacteria</taxon>
        <taxon>Pseudomonadati</taxon>
        <taxon>Bacteroidota</taxon>
        <taxon>Bacteroidia</taxon>
        <taxon>Bacteroidales</taxon>
        <taxon>Bacteroidaceae</taxon>
        <taxon>Bacteroides</taxon>
    </lineage>
</organism>
<comment type="caution">
    <text evidence="1">The sequence shown here is derived from an EMBL/GenBank/DDBJ whole genome shotgun (WGS) entry which is preliminary data.</text>
</comment>
<reference evidence="1 2" key="1">
    <citation type="journal article" date="2019" name="Nat. Med.">
        <title>A library of human gut bacterial isolates paired with longitudinal multiomics data enables mechanistic microbiome research.</title>
        <authorList>
            <person name="Poyet M."/>
            <person name="Groussin M."/>
            <person name="Gibbons S.M."/>
            <person name="Avila-Pacheco J."/>
            <person name="Jiang X."/>
            <person name="Kearney S.M."/>
            <person name="Perrotta A.R."/>
            <person name="Berdy B."/>
            <person name="Zhao S."/>
            <person name="Lieberman T.D."/>
            <person name="Swanson P.K."/>
            <person name="Smith M."/>
            <person name="Roesemann S."/>
            <person name="Alexander J.E."/>
            <person name="Rich S.A."/>
            <person name="Livny J."/>
            <person name="Vlamakis H."/>
            <person name="Clish C."/>
            <person name="Bullock K."/>
            <person name="Deik A."/>
            <person name="Scott J."/>
            <person name="Pierce K.A."/>
            <person name="Xavier R.J."/>
            <person name="Alm E.J."/>
        </authorList>
    </citation>
    <scope>NUCLEOTIDE SEQUENCE [LARGE SCALE GENOMIC DNA]</scope>
    <source>
        <strain evidence="1 2">BIOML-A14</strain>
    </source>
</reference>
<dbReference type="InterPro" id="IPR008767">
    <property type="entry name" value="Phage_SPP1_head-tail_adaptor"/>
</dbReference>
<accession>A0A139L5Z6</accession>
<dbReference type="Gene3D" id="2.40.10.270">
    <property type="entry name" value="Bacteriophage SPP1 head-tail adaptor protein"/>
    <property type="match status" value="1"/>
</dbReference>
<dbReference type="AlphaFoldDB" id="A0A139L5Z6"/>
<dbReference type="EMBL" id="VWFO01000006">
    <property type="protein sequence ID" value="KAA4665232.1"/>
    <property type="molecule type" value="Genomic_DNA"/>
</dbReference>